<evidence type="ECO:0000256" key="4">
    <source>
        <dbReference type="ARBA" id="ARBA00022801"/>
    </source>
</evidence>
<feature type="domain" description="Nudix hydrolase" evidence="7">
    <location>
        <begin position="23"/>
        <end position="160"/>
    </location>
</feature>
<name>A0A5B1CJZ9_9BACT</name>
<keyword evidence="3" id="KW-0547">Nucleotide-binding</keyword>
<feature type="region of interest" description="Disordered" evidence="6">
    <location>
        <begin position="1"/>
        <end position="20"/>
    </location>
</feature>
<dbReference type="GO" id="GO:0004081">
    <property type="term" value="F:bis(5'-nucleosyl)-tetraphosphatase (asymmetrical) activity"/>
    <property type="evidence" value="ECO:0007669"/>
    <property type="project" value="TreeGrafter"/>
</dbReference>
<dbReference type="InterPro" id="IPR051325">
    <property type="entry name" value="Nudix_hydrolase_domain"/>
</dbReference>
<evidence type="ECO:0000313" key="8">
    <source>
        <dbReference type="EMBL" id="KAA1260622.1"/>
    </source>
</evidence>
<accession>A0A5B1CJZ9</accession>
<dbReference type="Proteomes" id="UP000322699">
    <property type="component" value="Unassembled WGS sequence"/>
</dbReference>
<dbReference type="GO" id="GO:0000166">
    <property type="term" value="F:nucleotide binding"/>
    <property type="evidence" value="ECO:0007669"/>
    <property type="project" value="UniProtKB-KW"/>
</dbReference>
<dbReference type="CDD" id="cd03428">
    <property type="entry name" value="NUDIX_Ap4A_Nudt2"/>
    <property type="match status" value="1"/>
</dbReference>
<dbReference type="GO" id="GO:0006167">
    <property type="term" value="P:AMP biosynthetic process"/>
    <property type="evidence" value="ECO:0007669"/>
    <property type="project" value="TreeGrafter"/>
</dbReference>
<evidence type="ECO:0000256" key="3">
    <source>
        <dbReference type="ARBA" id="ARBA00022741"/>
    </source>
</evidence>
<keyword evidence="9" id="KW-1185">Reference proteome</keyword>
<evidence type="ECO:0000256" key="2">
    <source>
        <dbReference type="ARBA" id="ARBA00018911"/>
    </source>
</evidence>
<dbReference type="RefSeq" id="WP_235033328.1">
    <property type="nucleotide sequence ID" value="NZ_LWSK01000035.1"/>
</dbReference>
<dbReference type="InterPro" id="IPR020084">
    <property type="entry name" value="NUDIX_hydrolase_CS"/>
</dbReference>
<sequence>MLKKVDLMPESSEKPKKPTKPLQVVRAAGVLLYCNVNINDLGKFFLLMRHSNRWDLPKGHCDGDESFLETAIREMEEETGISREKVTWDPDFQFDLRYRVTYRRHGDQVFDKHVRYFLGKVPKKMKISVTEHDSFEWLPWDPPHQIQAETIDPLLAAVAMHWNK</sequence>
<dbReference type="Gene3D" id="3.90.79.10">
    <property type="entry name" value="Nucleoside Triphosphate Pyrophosphohydrolase"/>
    <property type="match status" value="1"/>
</dbReference>
<dbReference type="InterPro" id="IPR000086">
    <property type="entry name" value="NUDIX_hydrolase_dom"/>
</dbReference>
<evidence type="ECO:0000259" key="7">
    <source>
        <dbReference type="PROSITE" id="PS51462"/>
    </source>
</evidence>
<organism evidence="8 9">
    <name type="scientific">Rubripirellula obstinata</name>
    <dbReference type="NCBI Taxonomy" id="406547"/>
    <lineage>
        <taxon>Bacteria</taxon>
        <taxon>Pseudomonadati</taxon>
        <taxon>Planctomycetota</taxon>
        <taxon>Planctomycetia</taxon>
        <taxon>Pirellulales</taxon>
        <taxon>Pirellulaceae</taxon>
        <taxon>Rubripirellula</taxon>
    </lineage>
</organism>
<gene>
    <name evidence="8" type="ORF">LF1_31620</name>
</gene>
<dbReference type="PROSITE" id="PS51462">
    <property type="entry name" value="NUDIX"/>
    <property type="match status" value="1"/>
</dbReference>
<evidence type="ECO:0000256" key="1">
    <source>
        <dbReference type="ARBA" id="ARBA00005582"/>
    </source>
</evidence>
<dbReference type="PROSITE" id="PS00893">
    <property type="entry name" value="NUDIX_BOX"/>
    <property type="match status" value="1"/>
</dbReference>
<protein>
    <recommendedName>
        <fullName evidence="2">Bis(5'-nucleosyl)-tetraphosphatase [asymmetrical]</fullName>
    </recommendedName>
    <alternativeName>
        <fullName evidence="5">Diadenosine 5',5'''-P1,P4-tetraphosphate asymmetrical hydrolase</fullName>
    </alternativeName>
</protein>
<evidence type="ECO:0000256" key="6">
    <source>
        <dbReference type="SAM" id="MobiDB-lite"/>
    </source>
</evidence>
<dbReference type="InterPro" id="IPR015797">
    <property type="entry name" value="NUDIX_hydrolase-like_dom_sf"/>
</dbReference>
<feature type="compositionally biased region" description="Basic and acidic residues" evidence="6">
    <location>
        <begin position="1"/>
        <end position="16"/>
    </location>
</feature>
<evidence type="ECO:0000313" key="9">
    <source>
        <dbReference type="Proteomes" id="UP000322699"/>
    </source>
</evidence>
<dbReference type="PANTHER" id="PTHR21340">
    <property type="entry name" value="DIADENOSINE 5,5-P1,P4-TETRAPHOSPHATE PYROPHOSPHOHYDROLASE MUTT"/>
    <property type="match status" value="1"/>
</dbReference>
<dbReference type="EMBL" id="VRLW01000001">
    <property type="protein sequence ID" value="KAA1260622.1"/>
    <property type="molecule type" value="Genomic_DNA"/>
</dbReference>
<proteinExistence type="inferred from homology"/>
<keyword evidence="4" id="KW-0378">Hydrolase</keyword>
<dbReference type="PANTHER" id="PTHR21340:SF0">
    <property type="entry name" value="BIS(5'-NUCLEOSYL)-TETRAPHOSPHATASE [ASYMMETRICAL]"/>
    <property type="match status" value="1"/>
</dbReference>
<dbReference type="Pfam" id="PF00293">
    <property type="entry name" value="NUDIX"/>
    <property type="match status" value="1"/>
</dbReference>
<comment type="similarity">
    <text evidence="1">Belongs to the Nudix hydrolase family.</text>
</comment>
<reference evidence="8 9" key="1">
    <citation type="submission" date="2019-08" db="EMBL/GenBank/DDBJ databases">
        <title>Deep-cultivation of Planctomycetes and their phenomic and genomic characterization uncovers novel biology.</title>
        <authorList>
            <person name="Wiegand S."/>
            <person name="Jogler M."/>
            <person name="Boedeker C."/>
            <person name="Pinto D."/>
            <person name="Vollmers J."/>
            <person name="Rivas-Marin E."/>
            <person name="Kohn T."/>
            <person name="Peeters S.H."/>
            <person name="Heuer A."/>
            <person name="Rast P."/>
            <person name="Oberbeckmann S."/>
            <person name="Bunk B."/>
            <person name="Jeske O."/>
            <person name="Meyerdierks A."/>
            <person name="Storesund J.E."/>
            <person name="Kallscheuer N."/>
            <person name="Luecker S."/>
            <person name="Lage O.M."/>
            <person name="Pohl T."/>
            <person name="Merkel B.J."/>
            <person name="Hornburger P."/>
            <person name="Mueller R.-W."/>
            <person name="Bruemmer F."/>
            <person name="Labrenz M."/>
            <person name="Spormann A.M."/>
            <person name="Op Den Camp H."/>
            <person name="Overmann J."/>
            <person name="Amann R."/>
            <person name="Jetten M.S.M."/>
            <person name="Mascher T."/>
            <person name="Medema M.H."/>
            <person name="Devos D.P."/>
            <person name="Kaster A.-K."/>
            <person name="Ovreas L."/>
            <person name="Rohde M."/>
            <person name="Galperin M.Y."/>
            <person name="Jogler C."/>
        </authorList>
    </citation>
    <scope>NUCLEOTIDE SEQUENCE [LARGE SCALE GENOMIC DNA]</scope>
    <source>
        <strain evidence="8 9">LF1</strain>
    </source>
</reference>
<comment type="caution">
    <text evidence="8">The sequence shown here is derived from an EMBL/GenBank/DDBJ whole genome shotgun (WGS) entry which is preliminary data.</text>
</comment>
<dbReference type="InterPro" id="IPR003565">
    <property type="entry name" value="Tetra_PHTase"/>
</dbReference>
<evidence type="ECO:0000256" key="5">
    <source>
        <dbReference type="ARBA" id="ARBA00032644"/>
    </source>
</evidence>
<dbReference type="SUPFAM" id="SSF55811">
    <property type="entry name" value="Nudix"/>
    <property type="match status" value="1"/>
</dbReference>
<dbReference type="GO" id="GO:0006754">
    <property type="term" value="P:ATP biosynthetic process"/>
    <property type="evidence" value="ECO:0007669"/>
    <property type="project" value="TreeGrafter"/>
</dbReference>
<dbReference type="AlphaFoldDB" id="A0A5B1CJZ9"/>